<dbReference type="AlphaFoldDB" id="A0A7J0BX09"/>
<evidence type="ECO:0000256" key="1">
    <source>
        <dbReference type="ARBA" id="ARBA00007189"/>
    </source>
</evidence>
<evidence type="ECO:0000313" key="3">
    <source>
        <dbReference type="Proteomes" id="UP000503820"/>
    </source>
</evidence>
<comment type="similarity">
    <text evidence="1">Belongs to the UPF0751 family.</text>
</comment>
<organism evidence="2 3">
    <name type="scientific">Desulfovibrio psychrotolerans</name>
    <dbReference type="NCBI Taxonomy" id="415242"/>
    <lineage>
        <taxon>Bacteria</taxon>
        <taxon>Pseudomonadati</taxon>
        <taxon>Thermodesulfobacteriota</taxon>
        <taxon>Desulfovibrionia</taxon>
        <taxon>Desulfovibrionales</taxon>
        <taxon>Desulfovibrionaceae</taxon>
        <taxon>Desulfovibrio</taxon>
    </lineage>
</organism>
<reference evidence="2 3" key="1">
    <citation type="submission" date="2020-05" db="EMBL/GenBank/DDBJ databases">
        <title>Draft genome sequence of Desulfovibrio psychrotolerans JS1T.</title>
        <authorList>
            <person name="Ueno A."/>
            <person name="Tamazawa S."/>
            <person name="Tamamura S."/>
            <person name="Murakami T."/>
            <person name="Kiyama T."/>
            <person name="Inomata H."/>
            <person name="Amano Y."/>
            <person name="Miyakawa K."/>
            <person name="Tamaki H."/>
            <person name="Naganuma T."/>
            <person name="Kaneko K."/>
        </authorList>
    </citation>
    <scope>NUCLEOTIDE SEQUENCE [LARGE SCALE GENOMIC DNA]</scope>
    <source>
        <strain evidence="2 3">JS1</strain>
    </source>
</reference>
<accession>A0A7J0BX09</accession>
<dbReference type="InterPro" id="IPR016772">
    <property type="entry name" value="UCP020408"/>
</dbReference>
<dbReference type="Pfam" id="PF10087">
    <property type="entry name" value="DUF2325"/>
    <property type="match status" value="1"/>
</dbReference>
<name>A0A7J0BX09_9BACT</name>
<comment type="caution">
    <text evidence="2">The sequence shown here is derived from an EMBL/GenBank/DDBJ whole genome shotgun (WGS) entry which is preliminary data.</text>
</comment>
<protein>
    <recommendedName>
        <fullName evidence="4">DUF2325 domain-containing protein</fullName>
    </recommendedName>
</protein>
<keyword evidence="3" id="KW-1185">Reference proteome</keyword>
<proteinExistence type="inferred from homology"/>
<sequence>MINIVLIGGLDRLHADYKQAAADRGVDLRCYTGRESNLASRIGDATAVLVITSVISHRAVNIARSATSIPIIRLRGAGVGHVRRGIAAALAEQEGTGNV</sequence>
<gene>
    <name evidence="2" type="ORF">DSM19430T_23860</name>
</gene>
<dbReference type="EMBL" id="BLVP01000009">
    <property type="protein sequence ID" value="GFM37702.1"/>
    <property type="molecule type" value="Genomic_DNA"/>
</dbReference>
<evidence type="ECO:0000313" key="2">
    <source>
        <dbReference type="EMBL" id="GFM37702.1"/>
    </source>
</evidence>
<dbReference type="Proteomes" id="UP000503820">
    <property type="component" value="Unassembled WGS sequence"/>
</dbReference>
<evidence type="ECO:0008006" key="4">
    <source>
        <dbReference type="Google" id="ProtNLM"/>
    </source>
</evidence>
<dbReference type="RefSeq" id="WP_174410342.1">
    <property type="nucleotide sequence ID" value="NZ_BLVP01000009.1"/>
</dbReference>